<dbReference type="Proteomes" id="UP001189122">
    <property type="component" value="Unassembled WGS sequence"/>
</dbReference>
<dbReference type="AlphaFoldDB" id="A0A7I8JG82"/>
<evidence type="ECO:0000313" key="3">
    <source>
        <dbReference type="EMBL" id="CAA2629927.1"/>
    </source>
</evidence>
<evidence type="ECO:0000313" key="4">
    <source>
        <dbReference type="Proteomes" id="UP001189122"/>
    </source>
</evidence>
<keyword evidence="4" id="KW-1185">Reference proteome</keyword>
<keyword evidence="1" id="KW-0175">Coiled coil</keyword>
<dbReference type="EMBL" id="CACRZD030000012">
    <property type="protein sequence ID" value="CAA6669170.1"/>
    <property type="molecule type" value="Genomic_DNA"/>
</dbReference>
<reference evidence="3 4" key="1">
    <citation type="submission" date="2019-12" db="EMBL/GenBank/DDBJ databases">
        <authorList>
            <person name="Scholz U."/>
            <person name="Mascher M."/>
            <person name="Fiebig A."/>
        </authorList>
    </citation>
    <scope>NUCLEOTIDE SEQUENCE</scope>
</reference>
<proteinExistence type="predicted"/>
<feature type="coiled-coil region" evidence="1">
    <location>
        <begin position="160"/>
        <end position="187"/>
    </location>
</feature>
<organism evidence="3">
    <name type="scientific">Spirodela intermedia</name>
    <name type="common">Intermediate duckweed</name>
    <dbReference type="NCBI Taxonomy" id="51605"/>
    <lineage>
        <taxon>Eukaryota</taxon>
        <taxon>Viridiplantae</taxon>
        <taxon>Streptophyta</taxon>
        <taxon>Embryophyta</taxon>
        <taxon>Tracheophyta</taxon>
        <taxon>Spermatophyta</taxon>
        <taxon>Magnoliopsida</taxon>
        <taxon>Liliopsida</taxon>
        <taxon>Araceae</taxon>
        <taxon>Lemnoideae</taxon>
        <taxon>Spirodela</taxon>
    </lineage>
</organism>
<dbReference type="Pfam" id="PF25597">
    <property type="entry name" value="SH3_retrovirus"/>
    <property type="match status" value="1"/>
</dbReference>
<name>A0A7I8JG82_SPIIN</name>
<dbReference type="InterPro" id="IPR057670">
    <property type="entry name" value="SH3_retrovirus"/>
</dbReference>
<gene>
    <name evidence="3" type="ORF">SI7747_12015565</name>
</gene>
<evidence type="ECO:0000256" key="1">
    <source>
        <dbReference type="SAM" id="Coils"/>
    </source>
</evidence>
<dbReference type="EMBL" id="LR743599">
    <property type="protein sequence ID" value="CAA2629927.1"/>
    <property type="molecule type" value="Genomic_DNA"/>
</dbReference>
<evidence type="ECO:0000259" key="2">
    <source>
        <dbReference type="Pfam" id="PF25597"/>
    </source>
</evidence>
<feature type="domain" description="Retroviral polymerase SH3-like" evidence="2">
    <location>
        <begin position="193"/>
        <end position="252"/>
    </location>
</feature>
<accession>A0A7I8JG82</accession>
<protein>
    <recommendedName>
        <fullName evidence="2">Retroviral polymerase SH3-like domain-containing protein</fullName>
    </recommendedName>
</protein>
<sequence>MRLYCVNKSPISIDVLNKGLGSSIFQNSVSKQGIENAFSQACRECGKNNHEPCNKNNRKDHSMIATQYISCNIYFPFFVFPLLDLSVMPERFIRRQYKYWRTALRRANALKGKDTSRFKKGDGKIHDKPPNYGKFHLVNAQNEDGVEPMIQGGASQDGFTSSQHLEIEKLREEIRQLRNMISSTSLAHTIFESVAYIHQSQNGLSKFAPRAIKVVFGDYSNTQKGYKFYDPRSGKFIVTIYVTFDESKKQDLHVEILKEIEAPETIPAPPPPPNRFG</sequence>